<dbReference type="InterPro" id="IPR018247">
    <property type="entry name" value="EF_Hand_1_Ca_BS"/>
</dbReference>
<reference evidence="4" key="1">
    <citation type="journal article" date="2020" name="bioRxiv">
        <title>Comparative genomics of Chlamydomonas.</title>
        <authorList>
            <person name="Craig R.J."/>
            <person name="Hasan A.R."/>
            <person name="Ness R.W."/>
            <person name="Keightley P.D."/>
        </authorList>
    </citation>
    <scope>NUCLEOTIDE SEQUENCE</scope>
    <source>
        <strain evidence="4">CCAP 11/70</strain>
    </source>
</reference>
<dbReference type="GO" id="GO:0005509">
    <property type="term" value="F:calcium ion binding"/>
    <property type="evidence" value="ECO:0007669"/>
    <property type="project" value="InterPro"/>
</dbReference>
<dbReference type="Pfam" id="PF13499">
    <property type="entry name" value="EF-hand_7"/>
    <property type="match status" value="2"/>
</dbReference>
<comment type="caution">
    <text evidence="4">The sequence shown here is derived from an EMBL/GenBank/DDBJ whole genome shotgun (WGS) entry which is preliminary data.</text>
</comment>
<dbReference type="PROSITE" id="PS50222">
    <property type="entry name" value="EF_HAND_2"/>
    <property type="match status" value="3"/>
</dbReference>
<dbReference type="CDD" id="cd00051">
    <property type="entry name" value="EFh"/>
    <property type="match status" value="1"/>
</dbReference>
<evidence type="ECO:0000313" key="5">
    <source>
        <dbReference type="Proteomes" id="UP000612055"/>
    </source>
</evidence>
<feature type="domain" description="EF-hand" evidence="3">
    <location>
        <begin position="27"/>
        <end position="62"/>
    </location>
</feature>
<accession>A0A836C3K0</accession>
<evidence type="ECO:0000259" key="3">
    <source>
        <dbReference type="PROSITE" id="PS50222"/>
    </source>
</evidence>
<name>A0A836C3K0_9CHLO</name>
<keyword evidence="2" id="KW-0106">Calcium</keyword>
<keyword evidence="5" id="KW-1185">Reference proteome</keyword>
<dbReference type="InterPro" id="IPR050145">
    <property type="entry name" value="Centrin_CML-like"/>
</dbReference>
<dbReference type="SUPFAM" id="SSF47473">
    <property type="entry name" value="EF-hand"/>
    <property type="match status" value="1"/>
</dbReference>
<evidence type="ECO:0000313" key="4">
    <source>
        <dbReference type="EMBL" id="KAG2498880.1"/>
    </source>
</evidence>
<dbReference type="OrthoDB" id="26525at2759"/>
<sequence length="191" mass="21909">MRTGSATSATPPKLTKKVASGTKYSRAEVLELKAIFDKHDQDHNGVVTVQELIDSLESEKKLTRQELSAFRTIDINKDGVLTFDEYLRRLFPYANDREFAKMLDWARPKSSAKQEVTFEPDPAQLEEIRKMFKMFDKNNNGVIDKTELVAVAERCGYDSKDMEDLFKISDKDLSSTISFDEFVQLMKTSYI</sequence>
<dbReference type="EMBL" id="JAEHOE010000008">
    <property type="protein sequence ID" value="KAG2498880.1"/>
    <property type="molecule type" value="Genomic_DNA"/>
</dbReference>
<dbReference type="Proteomes" id="UP000612055">
    <property type="component" value="Unassembled WGS sequence"/>
</dbReference>
<feature type="domain" description="EF-hand" evidence="3">
    <location>
        <begin position="69"/>
        <end position="96"/>
    </location>
</feature>
<evidence type="ECO:0000256" key="2">
    <source>
        <dbReference type="ARBA" id="ARBA00022837"/>
    </source>
</evidence>
<evidence type="ECO:0000256" key="1">
    <source>
        <dbReference type="ARBA" id="ARBA00022737"/>
    </source>
</evidence>
<dbReference type="InterPro" id="IPR002048">
    <property type="entry name" value="EF_hand_dom"/>
</dbReference>
<organism evidence="4 5">
    <name type="scientific">Edaphochlamys debaryana</name>
    <dbReference type="NCBI Taxonomy" id="47281"/>
    <lineage>
        <taxon>Eukaryota</taxon>
        <taxon>Viridiplantae</taxon>
        <taxon>Chlorophyta</taxon>
        <taxon>core chlorophytes</taxon>
        <taxon>Chlorophyceae</taxon>
        <taxon>CS clade</taxon>
        <taxon>Chlamydomonadales</taxon>
        <taxon>Chlamydomonadales incertae sedis</taxon>
        <taxon>Edaphochlamys</taxon>
    </lineage>
</organism>
<dbReference type="PANTHER" id="PTHR23050">
    <property type="entry name" value="CALCIUM BINDING PROTEIN"/>
    <property type="match status" value="1"/>
</dbReference>
<proteinExistence type="predicted"/>
<gene>
    <name evidence="4" type="ORF">HYH03_003072</name>
</gene>
<dbReference type="SMART" id="SM00054">
    <property type="entry name" value="EFh"/>
    <property type="match status" value="4"/>
</dbReference>
<dbReference type="PROSITE" id="PS00018">
    <property type="entry name" value="EF_HAND_1"/>
    <property type="match status" value="3"/>
</dbReference>
<protein>
    <recommendedName>
        <fullName evidence="3">EF-hand domain-containing protein</fullName>
    </recommendedName>
</protein>
<dbReference type="AlphaFoldDB" id="A0A836C3K0"/>
<dbReference type="Gene3D" id="1.10.238.10">
    <property type="entry name" value="EF-hand"/>
    <property type="match status" value="2"/>
</dbReference>
<keyword evidence="1" id="KW-0677">Repeat</keyword>
<feature type="domain" description="EF-hand" evidence="3">
    <location>
        <begin position="123"/>
        <end position="158"/>
    </location>
</feature>
<dbReference type="InterPro" id="IPR011992">
    <property type="entry name" value="EF-hand-dom_pair"/>
</dbReference>